<name>A0A6J4J4B4_9ACTN</name>
<dbReference type="EMBL" id="CADCTP010000245">
    <property type="protein sequence ID" value="CAA9266743.1"/>
    <property type="molecule type" value="Genomic_DNA"/>
</dbReference>
<proteinExistence type="predicted"/>
<protein>
    <recommendedName>
        <fullName evidence="2">Putative regulatory protein FmdB zinc ribbon domain-containing protein</fullName>
    </recommendedName>
</protein>
<evidence type="ECO:0000256" key="1">
    <source>
        <dbReference type="SAM" id="MobiDB-lite"/>
    </source>
</evidence>
<evidence type="ECO:0000313" key="3">
    <source>
        <dbReference type="EMBL" id="CAA9266743.1"/>
    </source>
</evidence>
<dbReference type="SMART" id="SM00834">
    <property type="entry name" value="CxxC_CXXC_SSSS"/>
    <property type="match status" value="1"/>
</dbReference>
<dbReference type="InterPro" id="IPR013429">
    <property type="entry name" value="Regulatory_FmdB_Zinc_ribbon"/>
</dbReference>
<dbReference type="AlphaFoldDB" id="A0A6J4J4B4"/>
<feature type="region of interest" description="Disordered" evidence="1">
    <location>
        <begin position="50"/>
        <end position="72"/>
    </location>
</feature>
<organism evidence="3">
    <name type="scientific">uncultured Mycobacteriales bacterium</name>
    <dbReference type="NCBI Taxonomy" id="581187"/>
    <lineage>
        <taxon>Bacteria</taxon>
        <taxon>Bacillati</taxon>
        <taxon>Actinomycetota</taxon>
        <taxon>Actinomycetes</taxon>
        <taxon>Mycobacteriales</taxon>
        <taxon>environmental samples</taxon>
    </lineage>
</organism>
<gene>
    <name evidence="3" type="ORF">AVDCRST_MAG41-2669</name>
</gene>
<accession>A0A6J4J4B4</accession>
<feature type="domain" description="Putative regulatory protein FmdB zinc ribbon" evidence="2">
    <location>
        <begin position="1"/>
        <end position="42"/>
    </location>
</feature>
<reference evidence="3" key="1">
    <citation type="submission" date="2020-02" db="EMBL/GenBank/DDBJ databases">
        <authorList>
            <person name="Meier V. D."/>
        </authorList>
    </citation>
    <scope>NUCLEOTIDE SEQUENCE</scope>
    <source>
        <strain evidence="3">AVDCRST_MAG41</strain>
    </source>
</reference>
<evidence type="ECO:0000259" key="2">
    <source>
        <dbReference type="SMART" id="SM00834"/>
    </source>
</evidence>
<sequence>MPRYDFRCRDCADTFEVTRPMSDSALPAPCPAGHTDTVRVLSTLALTGAAGAAGPRPAPSGGGGCCGGGCCS</sequence>
<dbReference type="Pfam" id="PF09723">
    <property type="entry name" value="Zn_ribbon_8"/>
    <property type="match status" value="1"/>
</dbReference>
<dbReference type="NCBIfam" id="TIGR02605">
    <property type="entry name" value="CxxC_CxxC_SSSS"/>
    <property type="match status" value="1"/>
</dbReference>